<name>A0A501X9Q3_9BACT</name>
<gene>
    <name evidence="2" type="ORF">FJO69_02135</name>
</gene>
<proteinExistence type="predicted"/>
<keyword evidence="1" id="KW-0175">Coiled coil</keyword>
<evidence type="ECO:0000256" key="1">
    <source>
        <dbReference type="SAM" id="Coils"/>
    </source>
</evidence>
<evidence type="ECO:0000313" key="3">
    <source>
        <dbReference type="Proteomes" id="UP000319776"/>
    </source>
</evidence>
<dbReference type="AlphaFoldDB" id="A0A501X9Q3"/>
<dbReference type="EMBL" id="VFSS01000006">
    <property type="protein sequence ID" value="TPE57285.1"/>
    <property type="molecule type" value="Genomic_DNA"/>
</dbReference>
<keyword evidence="3" id="KW-1185">Reference proteome</keyword>
<accession>A0A501X9Q3</accession>
<feature type="coiled-coil region" evidence="1">
    <location>
        <begin position="298"/>
        <end position="366"/>
    </location>
</feature>
<sequence>MQEAKDAIAKNNQNKADKIEEINNKFKEIEEWIKGNLTKLGLQSIKEKLENQVEQAKSDLDQANEEQLNEKLNNLDQDLTEAKQELANWNQANDNLQGVIGIANGLLPDLSQDSSLAQAKKDLEKAISLANQGVDNHNKEQLINDKAALDQAIEKAHEAINKYKEDKNETLFKINESLEYWNRYYHAGSEWNNKYPQYENKFDKYFEAGINADESQNLTELTQISNNLAFSLGWRRAIEAVDGMKKQLENSWFENQALAHIKDQYENAINQWNAIGDNPEKYSGSETLTKAIELYNISKEFEDQRESVDAELKRVETNWNTYDQNIKKYQKEALELLPKLDKYSQLKEDKQNLEQALQNLNYTEKTDPITILDQQTDLFNALIKAQKDFSDAEK</sequence>
<comment type="caution">
    <text evidence="2">The sequence shown here is derived from an EMBL/GenBank/DDBJ whole genome shotgun (WGS) entry which is preliminary data.</text>
</comment>
<reference evidence="2 3" key="1">
    <citation type="submission" date="2019-06" db="EMBL/GenBank/DDBJ databases">
        <title>Mycoplasma falconis type strain whole genome sequence.</title>
        <authorList>
            <person name="Spergser J."/>
        </authorList>
    </citation>
    <scope>NUCLEOTIDE SEQUENCE [LARGE SCALE GENOMIC DNA]</scope>
    <source>
        <strain evidence="2 3">ATCC 51372</strain>
    </source>
</reference>
<organism evidence="2 3">
    <name type="scientific">[Mycoplasma] falconis</name>
    <dbReference type="NCBI Taxonomy" id="92403"/>
    <lineage>
        <taxon>Bacteria</taxon>
        <taxon>Bacillati</taxon>
        <taxon>Mycoplasmatota</taxon>
        <taxon>Mycoplasmoidales</taxon>
        <taxon>Metamycoplasmataceae</taxon>
        <taxon>Metamycoplasma</taxon>
    </lineage>
</organism>
<dbReference type="Proteomes" id="UP000319776">
    <property type="component" value="Unassembled WGS sequence"/>
</dbReference>
<evidence type="ECO:0000313" key="2">
    <source>
        <dbReference type="EMBL" id="TPE57285.1"/>
    </source>
</evidence>
<feature type="coiled-coil region" evidence="1">
    <location>
        <begin position="1"/>
        <end position="169"/>
    </location>
</feature>
<protein>
    <submittedName>
        <fullName evidence="2">Uncharacterized protein</fullName>
    </submittedName>
</protein>